<evidence type="ECO:0000313" key="2">
    <source>
        <dbReference type="Proteomes" id="UP001055337"/>
    </source>
</evidence>
<keyword evidence="1" id="KW-0614">Plasmid</keyword>
<reference evidence="1" key="1">
    <citation type="submission" date="2022-08" db="EMBL/GenBank/DDBJ databases">
        <title>Whole genome sequencing of non-tuberculosis mycobacteria type-strains.</title>
        <authorList>
            <person name="Igarashi Y."/>
            <person name="Osugi A."/>
            <person name="Mitarai S."/>
        </authorList>
    </citation>
    <scope>NUCLEOTIDE SEQUENCE</scope>
    <source>
        <strain evidence="1">JCM 16369</strain>
    </source>
</reference>
<dbReference type="RefSeq" id="WP_240180711.1">
    <property type="nucleotide sequence ID" value="NZ_CP092363.2"/>
</dbReference>
<sequence>MSARRVGPPRRVGRPSLGDRVVVKAALDLQELAVVDVLRGEMERSTFLGVIFTEHIGRPDLHPQPDQLPLVDNVLSLGTAAVKRLIQEIGEVPQRPAPRRRPRRVQPLEATVRVHPDVREEFKRRSQRAGLSLRQYNADVIRERLGIEPRAGRTEALPLAM</sequence>
<dbReference type="Proteomes" id="UP001055337">
    <property type="component" value="Plasmid unnamed"/>
</dbReference>
<proteinExistence type="predicted"/>
<protein>
    <submittedName>
        <fullName evidence="1">Uncharacterized protein</fullName>
    </submittedName>
</protein>
<accession>A0ABY3TWH1</accession>
<evidence type="ECO:0000313" key="1">
    <source>
        <dbReference type="EMBL" id="ULN44707.1"/>
    </source>
</evidence>
<organism evidence="1 2">
    <name type="scientific">Mycolicibacterium crocinum</name>
    <dbReference type="NCBI Taxonomy" id="388459"/>
    <lineage>
        <taxon>Bacteria</taxon>
        <taxon>Bacillati</taxon>
        <taxon>Actinomycetota</taxon>
        <taxon>Actinomycetes</taxon>
        <taxon>Mycobacteriales</taxon>
        <taxon>Mycobacteriaceae</taxon>
        <taxon>Mycolicibacterium</taxon>
    </lineage>
</organism>
<name>A0ABY3TWH1_9MYCO</name>
<keyword evidence="2" id="KW-1185">Reference proteome</keyword>
<geneLocation type="plasmid" evidence="1 2">
    <name>unnamed</name>
</geneLocation>
<gene>
    <name evidence="1" type="ORF">MI149_29885</name>
</gene>
<dbReference type="EMBL" id="CP092363">
    <property type="protein sequence ID" value="ULN44707.1"/>
    <property type="molecule type" value="Genomic_DNA"/>
</dbReference>